<reference evidence="9 10" key="2">
    <citation type="journal article" date="2011" name="ISME J.">
        <title>RNA-seq reveals cooperative metabolic interactions between two termite-gut spirochete species in co-culture.</title>
        <authorList>
            <person name="Rosenthal A.Z."/>
            <person name="Matson E.G."/>
            <person name="Eldar A."/>
            <person name="Leadbetter J.R."/>
        </authorList>
    </citation>
    <scope>NUCLEOTIDE SEQUENCE [LARGE SCALE GENOMIC DNA]</scope>
    <source>
        <strain evidence="10">ATCC BAA-887 / DSM 12427 / ZAS-2</strain>
    </source>
</reference>
<feature type="transmembrane region" description="Helical" evidence="7">
    <location>
        <begin position="270"/>
        <end position="289"/>
    </location>
</feature>
<comment type="subcellular location">
    <subcellularLocation>
        <location evidence="1 7">Cell membrane</location>
        <topology evidence="1 7">Multi-pass membrane protein</topology>
    </subcellularLocation>
</comment>
<keyword evidence="5 7" id="KW-1133">Transmembrane helix</keyword>
<dbReference type="eggNOG" id="COG1173">
    <property type="taxonomic scope" value="Bacteria"/>
</dbReference>
<evidence type="ECO:0000256" key="6">
    <source>
        <dbReference type="ARBA" id="ARBA00023136"/>
    </source>
</evidence>
<dbReference type="Proteomes" id="UP000009223">
    <property type="component" value="Chromosome"/>
</dbReference>
<dbReference type="SUPFAM" id="SSF161098">
    <property type="entry name" value="MetI-like"/>
    <property type="match status" value="1"/>
</dbReference>
<dbReference type="Gene3D" id="1.10.3720.10">
    <property type="entry name" value="MetI-like"/>
    <property type="match status" value="1"/>
</dbReference>
<evidence type="ECO:0000256" key="1">
    <source>
        <dbReference type="ARBA" id="ARBA00004651"/>
    </source>
</evidence>
<protein>
    <submittedName>
        <fullName evidence="9">Glutathione transport system permease protein GsiD</fullName>
    </submittedName>
</protein>
<dbReference type="AlphaFoldDB" id="F5YNF4"/>
<evidence type="ECO:0000313" key="10">
    <source>
        <dbReference type="Proteomes" id="UP000009223"/>
    </source>
</evidence>
<reference evidence="10" key="1">
    <citation type="submission" date="2009-12" db="EMBL/GenBank/DDBJ databases">
        <title>Complete sequence of Treponema primitia strain ZAS-2.</title>
        <authorList>
            <person name="Tetu S.G."/>
            <person name="Matson E."/>
            <person name="Ren Q."/>
            <person name="Seshadri R."/>
            <person name="Elbourne L."/>
            <person name="Hassan K.A."/>
            <person name="Durkin A."/>
            <person name="Radune D."/>
            <person name="Mohamoud Y."/>
            <person name="Shay R."/>
            <person name="Jin S."/>
            <person name="Zhang X."/>
            <person name="Lucey K."/>
            <person name="Ballor N.R."/>
            <person name="Ottesen E."/>
            <person name="Rosenthal R."/>
            <person name="Allen A."/>
            <person name="Leadbetter J.R."/>
            <person name="Paulsen I.T."/>
        </authorList>
    </citation>
    <scope>NUCLEOTIDE SEQUENCE [LARGE SCALE GENOMIC DNA]</scope>
    <source>
        <strain evidence="10">ATCC BAA-887 / DSM 12427 / ZAS-2</strain>
    </source>
</reference>
<evidence type="ECO:0000256" key="5">
    <source>
        <dbReference type="ARBA" id="ARBA00022989"/>
    </source>
</evidence>
<dbReference type="OrthoDB" id="9783218at2"/>
<dbReference type="PANTHER" id="PTHR43386:SF1">
    <property type="entry name" value="D,D-DIPEPTIDE TRANSPORT SYSTEM PERMEASE PROTEIN DDPC-RELATED"/>
    <property type="match status" value="1"/>
</dbReference>
<keyword evidence="3" id="KW-1003">Cell membrane</keyword>
<dbReference type="GO" id="GO:0005886">
    <property type="term" value="C:plasma membrane"/>
    <property type="evidence" value="ECO:0007669"/>
    <property type="project" value="UniProtKB-SubCell"/>
</dbReference>
<dbReference type="EMBL" id="CP001843">
    <property type="protein sequence ID" value="AEF86732.1"/>
    <property type="molecule type" value="Genomic_DNA"/>
</dbReference>
<dbReference type="GO" id="GO:0055085">
    <property type="term" value="P:transmembrane transport"/>
    <property type="evidence" value="ECO:0007669"/>
    <property type="project" value="InterPro"/>
</dbReference>
<feature type="transmembrane region" description="Helical" evidence="7">
    <location>
        <begin position="149"/>
        <end position="173"/>
    </location>
</feature>
<keyword evidence="6 7" id="KW-0472">Membrane</keyword>
<dbReference type="HOGENOM" id="CLU_028518_1_1_12"/>
<dbReference type="InterPro" id="IPR025966">
    <property type="entry name" value="OppC_N"/>
</dbReference>
<dbReference type="RefSeq" id="WP_015707226.1">
    <property type="nucleotide sequence ID" value="NC_015578.1"/>
</dbReference>
<comment type="similarity">
    <text evidence="7">Belongs to the binding-protein-dependent transport system permease family.</text>
</comment>
<evidence type="ECO:0000256" key="3">
    <source>
        <dbReference type="ARBA" id="ARBA00022475"/>
    </source>
</evidence>
<sequence length="303" mass="32498">MADIPDTQDSASRLAAYNEIIRRERRQNDFVHKFCRNRVALLGFGIIVAILLLAILAPILSSYDPNKIDLINPFLKPGQHGHIFGTDDYGRDLFSRILYGARVSIVVSLGSILLGGLLGTLVGILAGYIGGAVDSILMRIMDGLSAFPYILLSILLITVLGSGLFNVILAIGIGTIPGFARVVRGQFSILKNEEYCNAERVLGASDIRLALVHILPNALPQIIVYATLHIASAIISESALSFLGLGIVAPTASWGNILRAGRGCLNSSPHIATIAGVFILITVIGFNLFGDGVRDVLDPKMKR</sequence>
<feature type="transmembrane region" description="Helical" evidence="7">
    <location>
        <begin position="39"/>
        <end position="60"/>
    </location>
</feature>
<evidence type="ECO:0000256" key="2">
    <source>
        <dbReference type="ARBA" id="ARBA00022448"/>
    </source>
</evidence>
<dbReference type="KEGG" id="tpi:TREPR_3029"/>
<dbReference type="CDD" id="cd06261">
    <property type="entry name" value="TM_PBP2"/>
    <property type="match status" value="1"/>
</dbReference>
<organism evidence="9 10">
    <name type="scientific">Treponema primitia (strain ATCC BAA-887 / DSM 12427 / ZAS-2)</name>
    <dbReference type="NCBI Taxonomy" id="545694"/>
    <lineage>
        <taxon>Bacteria</taxon>
        <taxon>Pseudomonadati</taxon>
        <taxon>Spirochaetota</taxon>
        <taxon>Spirochaetia</taxon>
        <taxon>Spirochaetales</taxon>
        <taxon>Treponemataceae</taxon>
        <taxon>Treponema</taxon>
    </lineage>
</organism>
<accession>F5YNF4</accession>
<evidence type="ECO:0000256" key="7">
    <source>
        <dbReference type="RuleBase" id="RU363032"/>
    </source>
</evidence>
<dbReference type="STRING" id="545694.TREPR_3029"/>
<dbReference type="InterPro" id="IPR000515">
    <property type="entry name" value="MetI-like"/>
</dbReference>
<keyword evidence="10" id="KW-1185">Reference proteome</keyword>
<feature type="domain" description="ABC transmembrane type-1" evidence="8">
    <location>
        <begin position="101"/>
        <end position="290"/>
    </location>
</feature>
<evidence type="ECO:0000313" key="9">
    <source>
        <dbReference type="EMBL" id="AEF86732.1"/>
    </source>
</evidence>
<evidence type="ECO:0000259" key="8">
    <source>
        <dbReference type="PROSITE" id="PS50928"/>
    </source>
</evidence>
<keyword evidence="2 7" id="KW-0813">Transport</keyword>
<proteinExistence type="inferred from homology"/>
<keyword evidence="4 7" id="KW-0812">Transmembrane</keyword>
<evidence type="ECO:0000256" key="4">
    <source>
        <dbReference type="ARBA" id="ARBA00022692"/>
    </source>
</evidence>
<dbReference type="PANTHER" id="PTHR43386">
    <property type="entry name" value="OLIGOPEPTIDE TRANSPORT SYSTEM PERMEASE PROTEIN APPC"/>
    <property type="match status" value="1"/>
</dbReference>
<feature type="transmembrane region" description="Helical" evidence="7">
    <location>
        <begin position="103"/>
        <end position="128"/>
    </location>
</feature>
<dbReference type="Pfam" id="PF12911">
    <property type="entry name" value="OppC_N"/>
    <property type="match status" value="1"/>
</dbReference>
<name>F5YNF4_TREPZ</name>
<dbReference type="PROSITE" id="PS50928">
    <property type="entry name" value="ABC_TM1"/>
    <property type="match status" value="1"/>
</dbReference>
<dbReference type="Pfam" id="PF00528">
    <property type="entry name" value="BPD_transp_1"/>
    <property type="match status" value="1"/>
</dbReference>
<dbReference type="InterPro" id="IPR035906">
    <property type="entry name" value="MetI-like_sf"/>
</dbReference>
<dbReference type="InterPro" id="IPR050366">
    <property type="entry name" value="BP-dependent_transpt_permease"/>
</dbReference>
<gene>
    <name evidence="9" type="ordered locus">TREPR_3029</name>
</gene>